<dbReference type="GO" id="GO:0016052">
    <property type="term" value="P:carbohydrate catabolic process"/>
    <property type="evidence" value="ECO:0007669"/>
    <property type="project" value="InterPro"/>
</dbReference>
<dbReference type="Pfam" id="PF06452">
    <property type="entry name" value="CBM9_1"/>
    <property type="match status" value="1"/>
</dbReference>
<feature type="chain" id="PRO_5013318174" description="Carbohydrate-binding domain-containing protein" evidence="1">
    <location>
        <begin position="22"/>
        <end position="365"/>
    </location>
</feature>
<dbReference type="SUPFAM" id="SSF49344">
    <property type="entry name" value="CBD9-like"/>
    <property type="match status" value="1"/>
</dbReference>
<feature type="domain" description="Carbohydrate-binding" evidence="2">
    <location>
        <begin position="49"/>
        <end position="243"/>
    </location>
</feature>
<dbReference type="CDD" id="cd09620">
    <property type="entry name" value="CBM9_like_3"/>
    <property type="match status" value="1"/>
</dbReference>
<dbReference type="Proteomes" id="UP000189739">
    <property type="component" value="Unassembled WGS sequence"/>
</dbReference>
<name>A0A1S9P9V7_9SPHI</name>
<evidence type="ECO:0000313" key="4">
    <source>
        <dbReference type="Proteomes" id="UP000189739"/>
    </source>
</evidence>
<dbReference type="InterPro" id="IPR010502">
    <property type="entry name" value="Carb-bd_dom_fam9"/>
</dbReference>
<comment type="caution">
    <text evidence="3">The sequence shown here is derived from an EMBL/GenBank/DDBJ whole genome shotgun (WGS) entry which is preliminary data.</text>
</comment>
<dbReference type="STRING" id="1792845.BC343_12485"/>
<dbReference type="GO" id="GO:0004553">
    <property type="term" value="F:hydrolase activity, hydrolyzing O-glycosyl compounds"/>
    <property type="evidence" value="ECO:0007669"/>
    <property type="project" value="InterPro"/>
</dbReference>
<keyword evidence="1" id="KW-0732">Signal</keyword>
<feature type="signal peptide" evidence="1">
    <location>
        <begin position="1"/>
        <end position="21"/>
    </location>
</feature>
<proteinExistence type="predicted"/>
<dbReference type="EMBL" id="MBTF01000035">
    <property type="protein sequence ID" value="OOQ57617.1"/>
    <property type="molecule type" value="Genomic_DNA"/>
</dbReference>
<organism evidence="3 4">
    <name type="scientific">Mucilaginibacter pedocola</name>
    <dbReference type="NCBI Taxonomy" id="1792845"/>
    <lineage>
        <taxon>Bacteria</taxon>
        <taxon>Pseudomonadati</taxon>
        <taxon>Bacteroidota</taxon>
        <taxon>Sphingobacteriia</taxon>
        <taxon>Sphingobacteriales</taxon>
        <taxon>Sphingobacteriaceae</taxon>
        <taxon>Mucilaginibacter</taxon>
    </lineage>
</organism>
<reference evidence="3 4" key="1">
    <citation type="submission" date="2016-07" db="EMBL/GenBank/DDBJ databases">
        <title>Genomic analysis of zinc-resistant bacterium Mucilaginibacter pedocola TBZ30.</title>
        <authorList>
            <person name="Huang J."/>
            <person name="Tang J."/>
        </authorList>
    </citation>
    <scope>NUCLEOTIDE SEQUENCE [LARGE SCALE GENOMIC DNA]</scope>
    <source>
        <strain evidence="3 4">TBZ30</strain>
    </source>
</reference>
<gene>
    <name evidence="3" type="ORF">BC343_12485</name>
</gene>
<evidence type="ECO:0000313" key="3">
    <source>
        <dbReference type="EMBL" id="OOQ57617.1"/>
    </source>
</evidence>
<dbReference type="RefSeq" id="WP_078350215.1">
    <property type="nucleotide sequence ID" value="NZ_MBTF01000035.1"/>
</dbReference>
<dbReference type="PANTHER" id="PTHR35532">
    <property type="entry name" value="SIMILAR TO POLYHYDROXYALKANOATE DEPOLYMERASE"/>
    <property type="match status" value="1"/>
</dbReference>
<dbReference type="AlphaFoldDB" id="A0A1S9P9V7"/>
<evidence type="ECO:0000259" key="2">
    <source>
        <dbReference type="Pfam" id="PF06452"/>
    </source>
</evidence>
<dbReference type="PANTHER" id="PTHR35532:SF5">
    <property type="entry name" value="CARBOHYDRATE-BINDING DOMAIN-CONTAINING PROTEIN"/>
    <property type="match status" value="1"/>
</dbReference>
<accession>A0A1S9P9V7</accession>
<dbReference type="OrthoDB" id="9786766at2"/>
<protein>
    <recommendedName>
        <fullName evidence="2">Carbohydrate-binding domain-containing protein</fullName>
    </recommendedName>
</protein>
<evidence type="ECO:0000256" key="1">
    <source>
        <dbReference type="SAM" id="SignalP"/>
    </source>
</evidence>
<dbReference type="Gene3D" id="2.60.40.1190">
    <property type="match status" value="1"/>
</dbReference>
<sequence>MLINRNVLFALAILFTQQTFAQDAFKAMPHLFTPPKNYVATFATKEPKIDGDLNDAVWQKAAWTDEFVDIEGDLKPKPHMSTKLKMLWNDSCLFVAVQMQEPHLWANLTKHDDVIYNDNDFEIFVAPNNDTRNYFEIEVNQRNKIFDLFLPKPYRDGGDALIAWDAAGMKSAVKLQGTLNKSGDTDKGWTVEFKIPFKAITMGFGRGIPTEGSQWRINFSRVEWDTDIKDGKYVKQTDSNGKNLPERNWVWSPQGIISMHMPERWGYLQFTRKASAEGITVKTPYADLQKQYLWLVYYSQQQYFREHHSYANNLADLGISLSSYEIEGVKNTLYVEGGKYYFSANITDGKGKVWVINNVGMLQGR</sequence>
<keyword evidence="4" id="KW-1185">Reference proteome</keyword>
<dbReference type="GO" id="GO:0030246">
    <property type="term" value="F:carbohydrate binding"/>
    <property type="evidence" value="ECO:0007669"/>
    <property type="project" value="InterPro"/>
</dbReference>